<evidence type="ECO:0000256" key="1">
    <source>
        <dbReference type="SAM" id="MobiDB-lite"/>
    </source>
</evidence>
<dbReference type="AlphaFoldDB" id="A0A0H2R048"/>
<feature type="region of interest" description="Disordered" evidence="1">
    <location>
        <begin position="335"/>
        <end position="385"/>
    </location>
</feature>
<reference evidence="2 3" key="1">
    <citation type="submission" date="2015-04" db="EMBL/GenBank/DDBJ databases">
        <title>Complete genome sequence of Schizopora paradoxa KUC8140, a cosmopolitan wood degrader in East Asia.</title>
        <authorList>
            <consortium name="DOE Joint Genome Institute"/>
            <person name="Min B."/>
            <person name="Park H."/>
            <person name="Jang Y."/>
            <person name="Kim J.-J."/>
            <person name="Kim K.H."/>
            <person name="Pangilinan J."/>
            <person name="Lipzen A."/>
            <person name="Riley R."/>
            <person name="Grigoriev I.V."/>
            <person name="Spatafora J.W."/>
            <person name="Choi I.-G."/>
        </authorList>
    </citation>
    <scope>NUCLEOTIDE SEQUENCE [LARGE SCALE GENOMIC DNA]</scope>
    <source>
        <strain evidence="2 3">KUC8140</strain>
    </source>
</reference>
<dbReference type="OrthoDB" id="3062275at2759"/>
<sequence>MARRTTAMARKIVMAPHSRRGNDEENKFGRRKSKRKAYGLVAVWCISIHAFARRTWSDCEKNTCQRTNNSSLNKTNGKIGNVRRKLTSVTVHGGGRERLFTGRVGGRCATVVNGFVQMLGQKSSRLPSSSFCSSDQRNGKELTVAYHAKKALHGGRCGKKKEEKVITRNKERAKRTDKRSVEKKNEETQRVVKGAKLLKKERLRNDIISHAFLIWTKILVLNRFPINSKSESLRTEVHQVADPEAKDPIPRYKLIDNGTWSAINCWLKEDKLKGPMFPEIVEPGPWKSGEPQPHEDVTLGQTNNNPQLRMRCGMLDQLLCCEELIEEAAKEIASTVSEEAPTAEAAKEKASVAPGEAPTAEAAPQEAGLAVTASTNTSSQKTAPIAGTSMTKDAIPSATLQKATLAFNYLLHAFPALVKFLDIPLSASVGYLLPIGGLEGFPNLQSQNNPVKLFATESPTLDMRCGLFASGGAMTRPTNHYSCTYYYSNGKNVPGSYREHGTVPPASPARPSHSKFMKMSGWGFSDPLIPNPATASRDSAWVVRNWQRGDAPMLPLCLPHSSTTCGPFGVLLGARAGKDRGIDEKYFSRMRNIAYRCSTSRLIGLAQVHFVPAQLSAWVGLWKTYLCAKFERKCTSGPGFFMGEPTDTFSALFDGAEVDHVDGYFHVVNREHQFGLYWFSLGHTR</sequence>
<proteinExistence type="predicted"/>
<feature type="compositionally biased region" description="Low complexity" evidence="1">
    <location>
        <begin position="353"/>
        <end position="367"/>
    </location>
</feature>
<evidence type="ECO:0000313" key="2">
    <source>
        <dbReference type="EMBL" id="KLO05150.1"/>
    </source>
</evidence>
<dbReference type="EMBL" id="KQ086354">
    <property type="protein sequence ID" value="KLO05150.1"/>
    <property type="molecule type" value="Genomic_DNA"/>
</dbReference>
<accession>A0A0H2R048</accession>
<protein>
    <submittedName>
        <fullName evidence="2">Uncharacterized protein</fullName>
    </submittedName>
</protein>
<feature type="region of interest" description="Disordered" evidence="1">
    <location>
        <begin position="157"/>
        <end position="187"/>
    </location>
</feature>
<evidence type="ECO:0000313" key="3">
    <source>
        <dbReference type="Proteomes" id="UP000053477"/>
    </source>
</evidence>
<feature type="compositionally biased region" description="Polar residues" evidence="1">
    <location>
        <begin position="372"/>
        <end position="382"/>
    </location>
</feature>
<keyword evidence="3" id="KW-1185">Reference proteome</keyword>
<feature type="compositionally biased region" description="Basic and acidic residues" evidence="1">
    <location>
        <begin position="178"/>
        <end position="187"/>
    </location>
</feature>
<organism evidence="2 3">
    <name type="scientific">Schizopora paradoxa</name>
    <dbReference type="NCBI Taxonomy" id="27342"/>
    <lineage>
        <taxon>Eukaryota</taxon>
        <taxon>Fungi</taxon>
        <taxon>Dikarya</taxon>
        <taxon>Basidiomycota</taxon>
        <taxon>Agaricomycotina</taxon>
        <taxon>Agaricomycetes</taxon>
        <taxon>Hymenochaetales</taxon>
        <taxon>Schizoporaceae</taxon>
        <taxon>Schizopora</taxon>
    </lineage>
</organism>
<dbReference type="Proteomes" id="UP000053477">
    <property type="component" value="Unassembled WGS sequence"/>
</dbReference>
<feature type="compositionally biased region" description="Basic and acidic residues" evidence="1">
    <location>
        <begin position="160"/>
        <end position="170"/>
    </location>
</feature>
<gene>
    <name evidence="2" type="ORF">SCHPADRAFT_896490</name>
</gene>
<dbReference type="InParanoid" id="A0A0H2R048"/>
<name>A0A0H2R048_9AGAM</name>